<proteinExistence type="predicted"/>
<name>A0ABX9ZM58_9BURK</name>
<accession>A0ABX9ZM58</accession>
<evidence type="ECO:0000313" key="2">
    <source>
        <dbReference type="Proteomes" id="UP000270216"/>
    </source>
</evidence>
<dbReference type="Proteomes" id="UP000270216">
    <property type="component" value="Unassembled WGS sequence"/>
</dbReference>
<comment type="caution">
    <text evidence="1">The sequence shown here is derived from an EMBL/GenBank/DDBJ whole genome shotgun (WGS) entry which is preliminary data.</text>
</comment>
<sequence length="60" mass="6877">MLQVLAYSPAAMREIDSRNNISVIRRKKIRKYGEAIEFLTIRDAARFAFSDVSVQRSDTA</sequence>
<dbReference type="EMBL" id="RWHX01000031">
    <property type="protein sequence ID" value="RSK78677.1"/>
    <property type="molecule type" value="Genomic_DNA"/>
</dbReference>
<keyword evidence="2" id="KW-1185">Reference proteome</keyword>
<gene>
    <name evidence="1" type="ORF">EJE83_16355</name>
</gene>
<dbReference type="RefSeq" id="WP_124988595.1">
    <property type="nucleotide sequence ID" value="NZ_PYYA01000018.1"/>
</dbReference>
<reference evidence="1 2" key="1">
    <citation type="submission" date="2018-12" db="EMBL/GenBank/DDBJ databases">
        <title>Whole genome sequence of a Pandoraea apista isolate from a patient with cystic fibrosis.</title>
        <authorList>
            <person name="Kenna D.T."/>
            <person name="Turton J.F."/>
        </authorList>
    </citation>
    <scope>NUCLEOTIDE SEQUENCE [LARGE SCALE GENOMIC DNA]</scope>
    <source>
        <strain evidence="1 2">Pa13324</strain>
    </source>
</reference>
<organism evidence="1 2">
    <name type="scientific">Pandoraea apista</name>
    <dbReference type="NCBI Taxonomy" id="93218"/>
    <lineage>
        <taxon>Bacteria</taxon>
        <taxon>Pseudomonadati</taxon>
        <taxon>Pseudomonadota</taxon>
        <taxon>Betaproteobacteria</taxon>
        <taxon>Burkholderiales</taxon>
        <taxon>Burkholderiaceae</taxon>
        <taxon>Pandoraea</taxon>
    </lineage>
</organism>
<evidence type="ECO:0000313" key="1">
    <source>
        <dbReference type="EMBL" id="RSK78677.1"/>
    </source>
</evidence>
<protein>
    <submittedName>
        <fullName evidence="1">Uncharacterized protein</fullName>
    </submittedName>
</protein>